<name>A0AAD3T1K6_NEPGR</name>
<dbReference type="EMBL" id="BSYO01000023">
    <property type="protein sequence ID" value="GMH21785.1"/>
    <property type="molecule type" value="Genomic_DNA"/>
</dbReference>
<protein>
    <submittedName>
        <fullName evidence="2">Uncharacterized protein</fullName>
    </submittedName>
</protein>
<feature type="region of interest" description="Disordered" evidence="1">
    <location>
        <begin position="91"/>
        <end position="115"/>
    </location>
</feature>
<dbReference type="Proteomes" id="UP001279734">
    <property type="component" value="Unassembled WGS sequence"/>
</dbReference>
<evidence type="ECO:0000313" key="2">
    <source>
        <dbReference type="EMBL" id="GMH21785.1"/>
    </source>
</evidence>
<sequence>MPLCSSKSAQSRFTQRADRDPIEENSDSWDSFGAKSKKCVGIVVPLTEVEARQNVMSKDYNSVGKSEVRWRFTYLENKLGLEAKTNRYSVDMASNPDSAPPFSSNEELGNEPAAS</sequence>
<feature type="region of interest" description="Disordered" evidence="1">
    <location>
        <begin position="1"/>
        <end position="29"/>
    </location>
</feature>
<proteinExistence type="predicted"/>
<reference evidence="2" key="1">
    <citation type="submission" date="2023-05" db="EMBL/GenBank/DDBJ databases">
        <title>Nepenthes gracilis genome sequencing.</title>
        <authorList>
            <person name="Fukushima K."/>
        </authorList>
    </citation>
    <scope>NUCLEOTIDE SEQUENCE</scope>
    <source>
        <strain evidence="2">SING2019-196</strain>
    </source>
</reference>
<organism evidence="2 3">
    <name type="scientific">Nepenthes gracilis</name>
    <name type="common">Slender pitcher plant</name>
    <dbReference type="NCBI Taxonomy" id="150966"/>
    <lineage>
        <taxon>Eukaryota</taxon>
        <taxon>Viridiplantae</taxon>
        <taxon>Streptophyta</taxon>
        <taxon>Embryophyta</taxon>
        <taxon>Tracheophyta</taxon>
        <taxon>Spermatophyta</taxon>
        <taxon>Magnoliopsida</taxon>
        <taxon>eudicotyledons</taxon>
        <taxon>Gunneridae</taxon>
        <taxon>Pentapetalae</taxon>
        <taxon>Caryophyllales</taxon>
        <taxon>Nepenthaceae</taxon>
        <taxon>Nepenthes</taxon>
    </lineage>
</organism>
<comment type="caution">
    <text evidence="2">The sequence shown here is derived from an EMBL/GenBank/DDBJ whole genome shotgun (WGS) entry which is preliminary data.</text>
</comment>
<feature type="compositionally biased region" description="Polar residues" evidence="1">
    <location>
        <begin position="1"/>
        <end position="14"/>
    </location>
</feature>
<accession>A0AAD3T1K6</accession>
<feature type="compositionally biased region" description="Polar residues" evidence="1">
    <location>
        <begin position="95"/>
        <end position="107"/>
    </location>
</feature>
<gene>
    <name evidence="2" type="ORF">Nepgr_023627</name>
</gene>
<keyword evidence="3" id="KW-1185">Reference proteome</keyword>
<evidence type="ECO:0000256" key="1">
    <source>
        <dbReference type="SAM" id="MobiDB-lite"/>
    </source>
</evidence>
<dbReference type="AlphaFoldDB" id="A0AAD3T1K6"/>
<evidence type="ECO:0000313" key="3">
    <source>
        <dbReference type="Proteomes" id="UP001279734"/>
    </source>
</evidence>